<name>T1GYS2_MEGSC</name>
<evidence type="ECO:0000313" key="9">
    <source>
        <dbReference type="EnsemblMetazoa" id="MESCA009009-PA"/>
    </source>
</evidence>
<dbReference type="PROSITE" id="PS00028">
    <property type="entry name" value="ZINC_FINGER_C2H2_1"/>
    <property type="match status" value="3"/>
</dbReference>
<dbReference type="GO" id="GO:0000981">
    <property type="term" value="F:DNA-binding transcription factor activity, RNA polymerase II-specific"/>
    <property type="evidence" value="ECO:0007669"/>
    <property type="project" value="TreeGrafter"/>
</dbReference>
<evidence type="ECO:0000256" key="3">
    <source>
        <dbReference type="ARBA" id="ARBA00022737"/>
    </source>
</evidence>
<dbReference type="GO" id="GO:0008270">
    <property type="term" value="F:zinc ion binding"/>
    <property type="evidence" value="ECO:0007669"/>
    <property type="project" value="UniProtKB-KW"/>
</dbReference>
<keyword evidence="4 7" id="KW-0863">Zinc-finger</keyword>
<evidence type="ECO:0000256" key="4">
    <source>
        <dbReference type="ARBA" id="ARBA00022771"/>
    </source>
</evidence>
<keyword evidence="3" id="KW-0677">Repeat</keyword>
<reference evidence="10" key="1">
    <citation type="submission" date="2013-02" db="EMBL/GenBank/DDBJ databases">
        <authorList>
            <person name="Hughes D."/>
        </authorList>
    </citation>
    <scope>NUCLEOTIDE SEQUENCE</scope>
    <source>
        <strain>Durham</strain>
        <strain evidence="10">NC isolate 2 -- Noor lab</strain>
    </source>
</reference>
<organism evidence="9 10">
    <name type="scientific">Megaselia scalaris</name>
    <name type="common">Humpbacked fly</name>
    <name type="synonym">Phora scalaris</name>
    <dbReference type="NCBI Taxonomy" id="36166"/>
    <lineage>
        <taxon>Eukaryota</taxon>
        <taxon>Metazoa</taxon>
        <taxon>Ecdysozoa</taxon>
        <taxon>Arthropoda</taxon>
        <taxon>Hexapoda</taxon>
        <taxon>Insecta</taxon>
        <taxon>Pterygota</taxon>
        <taxon>Neoptera</taxon>
        <taxon>Endopterygota</taxon>
        <taxon>Diptera</taxon>
        <taxon>Brachycera</taxon>
        <taxon>Muscomorpha</taxon>
        <taxon>Platypezoidea</taxon>
        <taxon>Phoridae</taxon>
        <taxon>Megaseliini</taxon>
        <taxon>Megaselia</taxon>
    </lineage>
</organism>
<feature type="domain" description="C2H2-type" evidence="8">
    <location>
        <begin position="77"/>
        <end position="104"/>
    </location>
</feature>
<dbReference type="SUPFAM" id="SSF57667">
    <property type="entry name" value="beta-beta-alpha zinc fingers"/>
    <property type="match status" value="3"/>
</dbReference>
<dbReference type="AlphaFoldDB" id="T1GYS2"/>
<dbReference type="HOGENOM" id="CLU_1418437_0_0_1"/>
<keyword evidence="10" id="KW-1185">Reference proteome</keyword>
<comment type="subcellular location">
    <subcellularLocation>
        <location evidence="1">Nucleus</location>
    </subcellularLocation>
</comment>
<dbReference type="OMA" id="DVKHICE"/>
<dbReference type="InterPro" id="IPR036236">
    <property type="entry name" value="Znf_C2H2_sf"/>
</dbReference>
<feature type="domain" description="C2H2-type" evidence="8">
    <location>
        <begin position="22"/>
        <end position="49"/>
    </location>
</feature>
<dbReference type="InterPro" id="IPR013087">
    <property type="entry name" value="Znf_C2H2_type"/>
</dbReference>
<protein>
    <recommendedName>
        <fullName evidence="8">C2H2-type domain-containing protein</fullName>
    </recommendedName>
</protein>
<evidence type="ECO:0000256" key="7">
    <source>
        <dbReference type="PROSITE-ProRule" id="PRU00042"/>
    </source>
</evidence>
<keyword evidence="5" id="KW-0862">Zinc</keyword>
<sequence length="192" mass="22482">CPKKFYIERDLFYHKVVHEVKRICDQCGKSYSTAKALARHIETHSDVKHICELCGLALKTSHSLQNHMYSHAEYYRYTCHYCGKGFRRSNSMKLHLMIHQALKPYKCRFCEKTFTDSAVSRSHMKSAHSELHRKAVERNNGRPIGAIILYKIPSLRQLEEIAKKEGKPIQDVGPYRGEEKWQEKMFGCKSFE</sequence>
<evidence type="ECO:0000256" key="6">
    <source>
        <dbReference type="ARBA" id="ARBA00023242"/>
    </source>
</evidence>
<dbReference type="EMBL" id="CAQQ02183754">
    <property type="status" value="NOT_ANNOTATED_CDS"/>
    <property type="molecule type" value="Genomic_DNA"/>
</dbReference>
<keyword evidence="2" id="KW-0479">Metal-binding</keyword>
<evidence type="ECO:0000259" key="8">
    <source>
        <dbReference type="PROSITE" id="PS50157"/>
    </source>
</evidence>
<reference evidence="9" key="2">
    <citation type="submission" date="2015-06" db="UniProtKB">
        <authorList>
            <consortium name="EnsemblMetazoa"/>
        </authorList>
    </citation>
    <scope>IDENTIFICATION</scope>
</reference>
<dbReference type="STRING" id="36166.T1GYS2"/>
<dbReference type="EnsemblMetazoa" id="MESCA009009-RA">
    <property type="protein sequence ID" value="MESCA009009-PA"/>
    <property type="gene ID" value="MESCA009009"/>
</dbReference>
<evidence type="ECO:0000256" key="5">
    <source>
        <dbReference type="ARBA" id="ARBA00022833"/>
    </source>
</evidence>
<dbReference type="PANTHER" id="PTHR24394:SF29">
    <property type="entry name" value="MYONEURIN"/>
    <property type="match status" value="1"/>
</dbReference>
<feature type="domain" description="C2H2-type" evidence="8">
    <location>
        <begin position="105"/>
        <end position="133"/>
    </location>
</feature>
<dbReference type="Proteomes" id="UP000015102">
    <property type="component" value="Unassembled WGS sequence"/>
</dbReference>
<dbReference type="PROSITE" id="PS50157">
    <property type="entry name" value="ZINC_FINGER_C2H2_2"/>
    <property type="match status" value="3"/>
</dbReference>
<keyword evidence="6" id="KW-0539">Nucleus</keyword>
<evidence type="ECO:0000313" key="10">
    <source>
        <dbReference type="Proteomes" id="UP000015102"/>
    </source>
</evidence>
<dbReference type="SMART" id="SM00355">
    <property type="entry name" value="ZnF_C2H2"/>
    <property type="match status" value="4"/>
</dbReference>
<dbReference type="GO" id="GO:0005634">
    <property type="term" value="C:nucleus"/>
    <property type="evidence" value="ECO:0007669"/>
    <property type="project" value="UniProtKB-SubCell"/>
</dbReference>
<dbReference type="Pfam" id="PF00096">
    <property type="entry name" value="zf-C2H2"/>
    <property type="match status" value="3"/>
</dbReference>
<dbReference type="FunFam" id="3.30.160.60:FF:000100">
    <property type="entry name" value="Zinc finger 45-like"/>
    <property type="match status" value="1"/>
</dbReference>
<dbReference type="PANTHER" id="PTHR24394">
    <property type="entry name" value="ZINC FINGER PROTEIN"/>
    <property type="match status" value="1"/>
</dbReference>
<accession>T1GYS2</accession>
<proteinExistence type="predicted"/>
<evidence type="ECO:0000256" key="2">
    <source>
        <dbReference type="ARBA" id="ARBA00022723"/>
    </source>
</evidence>
<evidence type="ECO:0000256" key="1">
    <source>
        <dbReference type="ARBA" id="ARBA00004123"/>
    </source>
</evidence>
<dbReference type="Gene3D" id="3.30.160.60">
    <property type="entry name" value="Classic Zinc Finger"/>
    <property type="match status" value="3"/>
</dbReference>